<comment type="subcellular location">
    <subcellularLocation>
        <location evidence="1">Nucleus</location>
    </subcellularLocation>
</comment>
<keyword evidence="6" id="KW-0862">Zinc</keyword>
<keyword evidence="10" id="KW-0539">Nucleus</keyword>
<keyword evidence="7" id="KW-0805">Transcription regulation</keyword>
<evidence type="ECO:0000256" key="2">
    <source>
        <dbReference type="ARBA" id="ARBA00006991"/>
    </source>
</evidence>
<evidence type="ECO:0000256" key="7">
    <source>
        <dbReference type="ARBA" id="ARBA00023015"/>
    </source>
</evidence>
<dbReference type="PROSITE" id="PS00028">
    <property type="entry name" value="ZINC_FINGER_C2H2_1"/>
    <property type="match status" value="4"/>
</dbReference>
<accession>A0A7E6F001</accession>
<keyword evidence="13" id="KW-1185">Reference proteome</keyword>
<name>A0A7E6F001_9MOLL</name>
<reference evidence="14" key="1">
    <citation type="submission" date="2025-08" db="UniProtKB">
        <authorList>
            <consortium name="RefSeq"/>
        </authorList>
    </citation>
    <scope>IDENTIFICATION</scope>
</reference>
<feature type="domain" description="C2H2-type" evidence="12">
    <location>
        <begin position="58"/>
        <end position="85"/>
    </location>
</feature>
<dbReference type="Pfam" id="PF00096">
    <property type="entry name" value="zf-C2H2"/>
    <property type="match status" value="4"/>
</dbReference>
<evidence type="ECO:0000256" key="11">
    <source>
        <dbReference type="PROSITE-ProRule" id="PRU00042"/>
    </source>
</evidence>
<evidence type="ECO:0000256" key="4">
    <source>
        <dbReference type="ARBA" id="ARBA00022737"/>
    </source>
</evidence>
<evidence type="ECO:0000256" key="5">
    <source>
        <dbReference type="ARBA" id="ARBA00022771"/>
    </source>
</evidence>
<evidence type="ECO:0000256" key="8">
    <source>
        <dbReference type="ARBA" id="ARBA00023125"/>
    </source>
</evidence>
<dbReference type="Proteomes" id="UP000515154">
    <property type="component" value="Linkage group LG7"/>
</dbReference>
<evidence type="ECO:0000256" key="6">
    <source>
        <dbReference type="ARBA" id="ARBA00022833"/>
    </source>
</evidence>
<dbReference type="FunFam" id="3.30.160.60:FF:000557">
    <property type="entry name" value="zinc finger and SCAN domain-containing protein 29"/>
    <property type="match status" value="1"/>
</dbReference>
<dbReference type="FunFam" id="3.30.160.60:FF:002239">
    <property type="entry name" value="Zinc finger protein 226"/>
    <property type="match status" value="1"/>
</dbReference>
<protein>
    <submittedName>
        <fullName evidence="14">Zinc finger protein 32-like</fullName>
    </submittedName>
</protein>
<dbReference type="InterPro" id="IPR036236">
    <property type="entry name" value="Znf_C2H2_sf"/>
</dbReference>
<evidence type="ECO:0000313" key="14">
    <source>
        <dbReference type="RefSeq" id="XP_036360302.1"/>
    </source>
</evidence>
<dbReference type="SUPFAM" id="SSF57667">
    <property type="entry name" value="beta-beta-alpha zinc fingers"/>
    <property type="match status" value="3"/>
</dbReference>
<organism evidence="13 14">
    <name type="scientific">Octopus sinensis</name>
    <name type="common">East Asian common octopus</name>
    <dbReference type="NCBI Taxonomy" id="2607531"/>
    <lineage>
        <taxon>Eukaryota</taxon>
        <taxon>Metazoa</taxon>
        <taxon>Spiralia</taxon>
        <taxon>Lophotrochozoa</taxon>
        <taxon>Mollusca</taxon>
        <taxon>Cephalopoda</taxon>
        <taxon>Coleoidea</taxon>
        <taxon>Octopodiformes</taxon>
        <taxon>Octopoda</taxon>
        <taxon>Incirrata</taxon>
        <taxon>Octopodidae</taxon>
        <taxon>Octopus</taxon>
    </lineage>
</organism>
<keyword evidence="9" id="KW-0804">Transcription</keyword>
<dbReference type="RefSeq" id="XP_036360302.1">
    <property type="nucleotide sequence ID" value="XM_036504409.1"/>
</dbReference>
<dbReference type="PROSITE" id="PS50157">
    <property type="entry name" value="ZINC_FINGER_C2H2_2"/>
    <property type="match status" value="4"/>
</dbReference>
<dbReference type="KEGG" id="osn:118764139"/>
<dbReference type="Gene3D" id="3.30.160.60">
    <property type="entry name" value="Classic Zinc Finger"/>
    <property type="match status" value="5"/>
</dbReference>
<keyword evidence="8" id="KW-0238">DNA-binding</keyword>
<evidence type="ECO:0000256" key="1">
    <source>
        <dbReference type="ARBA" id="ARBA00004123"/>
    </source>
</evidence>
<dbReference type="GO" id="GO:0001228">
    <property type="term" value="F:DNA-binding transcription activator activity, RNA polymerase II-specific"/>
    <property type="evidence" value="ECO:0007669"/>
    <property type="project" value="TreeGrafter"/>
</dbReference>
<evidence type="ECO:0000256" key="9">
    <source>
        <dbReference type="ARBA" id="ARBA00023163"/>
    </source>
</evidence>
<dbReference type="AlphaFoldDB" id="A0A7E6F001"/>
<dbReference type="PANTHER" id="PTHR24393">
    <property type="entry name" value="ZINC FINGER PROTEIN"/>
    <property type="match status" value="1"/>
</dbReference>
<dbReference type="PANTHER" id="PTHR24393:SF15">
    <property type="entry name" value="IP01243P-RELATED"/>
    <property type="match status" value="1"/>
</dbReference>
<feature type="domain" description="C2H2-type" evidence="12">
    <location>
        <begin position="30"/>
        <end position="57"/>
    </location>
</feature>
<comment type="similarity">
    <text evidence="2">Belongs to the krueppel C2H2-type zinc-finger protein family.</text>
</comment>
<feature type="domain" description="C2H2-type" evidence="12">
    <location>
        <begin position="114"/>
        <end position="141"/>
    </location>
</feature>
<dbReference type="InterPro" id="IPR013087">
    <property type="entry name" value="Znf_C2H2_type"/>
</dbReference>
<sequence length="300" mass="34687">MENELCENQIEKKRMDFSDGMLKEEEKTLYDCDICKKSFSQRGHLTAHKHIHTGEKPHHCDFCGKSFSRNGDLNKHRRIHTGEKPYHCDICGKSFSVTSHLITHKYNHTGEKPYNCDICDKSFSQRHILNRHKYIHTGEKTYQCDICCKSFSLSVQQDYLGLFLSVLVVNDVSQSVCSPFSALYLDDAAKSVVRDLQQVIPYLKLIGLEINPSQSEVINLLRALMKDDFQDGFQKWQECWDWCIVAQDDCFEADDVKAQLECKIILFTKVKQRHFASRKCHEEMFDSKSAKEKAGVTSVL</sequence>
<gene>
    <name evidence="14" type="primary">LOC118764139</name>
</gene>
<keyword evidence="3" id="KW-0479">Metal-binding</keyword>
<dbReference type="GO" id="GO:0005634">
    <property type="term" value="C:nucleus"/>
    <property type="evidence" value="ECO:0007669"/>
    <property type="project" value="UniProtKB-SubCell"/>
</dbReference>
<dbReference type="GO" id="GO:0045892">
    <property type="term" value="P:negative regulation of DNA-templated transcription"/>
    <property type="evidence" value="ECO:0007669"/>
    <property type="project" value="UniProtKB-ARBA"/>
</dbReference>
<dbReference type="SMART" id="SM00355">
    <property type="entry name" value="ZnF_C2H2"/>
    <property type="match status" value="4"/>
</dbReference>
<evidence type="ECO:0000256" key="10">
    <source>
        <dbReference type="ARBA" id="ARBA00023242"/>
    </source>
</evidence>
<evidence type="ECO:0000313" key="13">
    <source>
        <dbReference type="Proteomes" id="UP000515154"/>
    </source>
</evidence>
<dbReference type="GO" id="GO:0000978">
    <property type="term" value="F:RNA polymerase II cis-regulatory region sequence-specific DNA binding"/>
    <property type="evidence" value="ECO:0007669"/>
    <property type="project" value="TreeGrafter"/>
</dbReference>
<feature type="domain" description="C2H2-type" evidence="12">
    <location>
        <begin position="86"/>
        <end position="113"/>
    </location>
</feature>
<dbReference type="FunFam" id="3.30.160.60:FF:000912">
    <property type="entry name" value="Zinc finger protein 660"/>
    <property type="match status" value="2"/>
</dbReference>
<evidence type="ECO:0000256" key="3">
    <source>
        <dbReference type="ARBA" id="ARBA00022723"/>
    </source>
</evidence>
<dbReference type="GO" id="GO:0008270">
    <property type="term" value="F:zinc ion binding"/>
    <property type="evidence" value="ECO:0007669"/>
    <property type="project" value="UniProtKB-KW"/>
</dbReference>
<proteinExistence type="inferred from homology"/>
<evidence type="ECO:0000259" key="12">
    <source>
        <dbReference type="PROSITE" id="PS50157"/>
    </source>
</evidence>
<keyword evidence="5 11" id="KW-0863">Zinc-finger</keyword>
<keyword evidence="4" id="KW-0677">Repeat</keyword>